<dbReference type="PANTHER" id="PTHR30622:SF3">
    <property type="entry name" value="UNDECAPRENYL-DIPHOSPHATASE"/>
    <property type="match status" value="1"/>
</dbReference>
<dbReference type="EMBL" id="SLWY01000011">
    <property type="protein sequence ID" value="TCO80957.1"/>
    <property type="molecule type" value="Genomic_DNA"/>
</dbReference>
<feature type="transmembrane region" description="Helical" evidence="14">
    <location>
        <begin position="46"/>
        <end position="63"/>
    </location>
</feature>
<comment type="catalytic activity">
    <reaction evidence="13 14">
        <text>di-trans,octa-cis-undecaprenyl diphosphate + H2O = di-trans,octa-cis-undecaprenyl phosphate + phosphate + H(+)</text>
        <dbReference type="Rhea" id="RHEA:28094"/>
        <dbReference type="ChEBI" id="CHEBI:15377"/>
        <dbReference type="ChEBI" id="CHEBI:15378"/>
        <dbReference type="ChEBI" id="CHEBI:43474"/>
        <dbReference type="ChEBI" id="CHEBI:58405"/>
        <dbReference type="ChEBI" id="CHEBI:60392"/>
        <dbReference type="EC" id="3.6.1.27"/>
    </reaction>
</comment>
<evidence type="ECO:0000313" key="16">
    <source>
        <dbReference type="Proteomes" id="UP000295765"/>
    </source>
</evidence>
<dbReference type="GO" id="GO:0050380">
    <property type="term" value="F:undecaprenyl-diphosphatase activity"/>
    <property type="evidence" value="ECO:0007669"/>
    <property type="project" value="UniProtKB-UniRule"/>
</dbReference>
<protein>
    <recommendedName>
        <fullName evidence="4 14">Undecaprenyl-diphosphatase</fullName>
        <ecNumber evidence="3 14">3.6.1.27</ecNumber>
    </recommendedName>
    <alternativeName>
        <fullName evidence="12 14">Bacitracin resistance protein</fullName>
    </alternativeName>
    <alternativeName>
        <fullName evidence="11 14">Undecaprenyl pyrophosphate phosphatase</fullName>
    </alternativeName>
</protein>
<dbReference type="Proteomes" id="UP000295765">
    <property type="component" value="Unassembled WGS sequence"/>
</dbReference>
<accession>A0A4R2L6Q7</accession>
<feature type="transmembrane region" description="Helical" evidence="14">
    <location>
        <begin position="250"/>
        <end position="270"/>
    </location>
</feature>
<proteinExistence type="inferred from homology"/>
<evidence type="ECO:0000256" key="4">
    <source>
        <dbReference type="ARBA" id="ARBA00021581"/>
    </source>
</evidence>
<dbReference type="EC" id="3.6.1.27" evidence="3 14"/>
<dbReference type="InterPro" id="IPR003824">
    <property type="entry name" value="UppP"/>
</dbReference>
<keyword evidence="7 14" id="KW-0378">Hydrolase</keyword>
<reference evidence="15 16" key="1">
    <citation type="submission" date="2019-03" db="EMBL/GenBank/DDBJ databases">
        <title>Genomic Encyclopedia of Type Strains, Phase IV (KMG-IV): sequencing the most valuable type-strain genomes for metagenomic binning, comparative biology and taxonomic classification.</title>
        <authorList>
            <person name="Goeker M."/>
        </authorList>
    </citation>
    <scope>NUCLEOTIDE SEQUENCE [LARGE SCALE GENOMIC DNA]</scope>
    <source>
        <strain evidence="15 16">DSM 25287</strain>
    </source>
</reference>
<comment type="caution">
    <text evidence="15">The sequence shown here is derived from an EMBL/GenBank/DDBJ whole genome shotgun (WGS) entry which is preliminary data.</text>
</comment>
<comment type="subcellular location">
    <subcellularLocation>
        <location evidence="1 14">Cell membrane</location>
        <topology evidence="1 14">Multi-pass membrane protein</topology>
    </subcellularLocation>
</comment>
<dbReference type="GO" id="GO:0008360">
    <property type="term" value="P:regulation of cell shape"/>
    <property type="evidence" value="ECO:0007669"/>
    <property type="project" value="UniProtKB-KW"/>
</dbReference>
<dbReference type="AlphaFoldDB" id="A0A4R2L6Q7"/>
<keyword evidence="16" id="KW-1185">Reference proteome</keyword>
<gene>
    <name evidence="14" type="primary">uppP</name>
    <name evidence="15" type="ORF">EV699_111158</name>
</gene>
<feature type="transmembrane region" description="Helical" evidence="14">
    <location>
        <begin position="187"/>
        <end position="205"/>
    </location>
</feature>
<evidence type="ECO:0000313" key="15">
    <source>
        <dbReference type="EMBL" id="TCO80957.1"/>
    </source>
</evidence>
<dbReference type="NCBIfam" id="NF001389">
    <property type="entry name" value="PRK00281.1-2"/>
    <property type="match status" value="1"/>
</dbReference>
<keyword evidence="9 14" id="KW-0472">Membrane</keyword>
<evidence type="ECO:0000256" key="1">
    <source>
        <dbReference type="ARBA" id="ARBA00004651"/>
    </source>
</evidence>
<comment type="similarity">
    <text evidence="2 14">Belongs to the UppP family.</text>
</comment>
<keyword evidence="14" id="KW-0133">Cell shape</keyword>
<evidence type="ECO:0000256" key="10">
    <source>
        <dbReference type="ARBA" id="ARBA00023251"/>
    </source>
</evidence>
<keyword evidence="10 14" id="KW-0046">Antibiotic resistance</keyword>
<keyword evidence="14" id="KW-0573">Peptidoglycan synthesis</keyword>
<feature type="transmembrane region" description="Helical" evidence="14">
    <location>
        <begin position="217"/>
        <end position="238"/>
    </location>
</feature>
<dbReference type="GO" id="GO:0009252">
    <property type="term" value="P:peptidoglycan biosynthetic process"/>
    <property type="evidence" value="ECO:0007669"/>
    <property type="project" value="UniProtKB-KW"/>
</dbReference>
<keyword evidence="6 14" id="KW-0812">Transmembrane</keyword>
<comment type="function">
    <text evidence="14">Catalyzes the dephosphorylation of undecaprenyl diphosphate (UPP). Confers resistance to bacitracin.</text>
</comment>
<dbReference type="OrthoDB" id="9808289at2"/>
<keyword evidence="8 14" id="KW-1133">Transmembrane helix</keyword>
<dbReference type="GO" id="GO:0005886">
    <property type="term" value="C:plasma membrane"/>
    <property type="evidence" value="ECO:0007669"/>
    <property type="project" value="UniProtKB-SubCell"/>
</dbReference>
<evidence type="ECO:0000256" key="8">
    <source>
        <dbReference type="ARBA" id="ARBA00022989"/>
    </source>
</evidence>
<dbReference type="GO" id="GO:0046677">
    <property type="term" value="P:response to antibiotic"/>
    <property type="evidence" value="ECO:0007669"/>
    <property type="project" value="UniProtKB-UniRule"/>
</dbReference>
<evidence type="ECO:0000256" key="7">
    <source>
        <dbReference type="ARBA" id="ARBA00022801"/>
    </source>
</evidence>
<evidence type="ECO:0000256" key="11">
    <source>
        <dbReference type="ARBA" id="ARBA00032707"/>
    </source>
</evidence>
<feature type="transmembrane region" description="Helical" evidence="14">
    <location>
        <begin position="83"/>
        <end position="102"/>
    </location>
</feature>
<evidence type="ECO:0000256" key="13">
    <source>
        <dbReference type="ARBA" id="ARBA00047594"/>
    </source>
</evidence>
<dbReference type="Pfam" id="PF02673">
    <property type="entry name" value="BacA"/>
    <property type="match status" value="1"/>
</dbReference>
<evidence type="ECO:0000256" key="9">
    <source>
        <dbReference type="ARBA" id="ARBA00023136"/>
    </source>
</evidence>
<dbReference type="NCBIfam" id="TIGR00753">
    <property type="entry name" value="undec_PP_bacA"/>
    <property type="match status" value="1"/>
</dbReference>
<dbReference type="NCBIfam" id="NF001390">
    <property type="entry name" value="PRK00281.1-4"/>
    <property type="match status" value="1"/>
</dbReference>
<dbReference type="GO" id="GO:0071555">
    <property type="term" value="P:cell wall organization"/>
    <property type="evidence" value="ECO:0007669"/>
    <property type="project" value="UniProtKB-KW"/>
</dbReference>
<evidence type="ECO:0000256" key="5">
    <source>
        <dbReference type="ARBA" id="ARBA00022475"/>
    </source>
</evidence>
<dbReference type="RefSeq" id="WP_132542775.1">
    <property type="nucleotide sequence ID" value="NZ_SLWY01000011.1"/>
</dbReference>
<dbReference type="PANTHER" id="PTHR30622">
    <property type="entry name" value="UNDECAPRENYL-DIPHOSPHATASE"/>
    <property type="match status" value="1"/>
</dbReference>
<sequence length="272" mass="29414">MDTLLLLKALILGLVEGATEFLPVSSTGHQIIVADFLAFTGERAKTFEIFIQLGAILAVVWHYRARIAHVLGTLGSESASRRLLLNLAIAFLPAAVLGLAFSKAIKEHLFNPVSVASALVAGGFVILLIERRNARPTVREVDAISGRTALMIGLAQCFALFPGVSRSGSTIMGSLLCGLSRPAATEFSFFLSIPTMFAATLYSLYKARDVLSMADVPTFGVGFVAAFISGLIVVRLFLAYVSKHSFIPFAWYRIALGALLLLYFQFHPWVGE</sequence>
<comment type="miscellaneous">
    <text evidence="14">Bacitracin is thought to be involved in the inhibition of peptidoglycan synthesis by sequestering undecaprenyl diphosphate, thereby reducing the pool of lipid carrier available.</text>
</comment>
<keyword evidence="5 14" id="KW-1003">Cell membrane</keyword>
<evidence type="ECO:0000256" key="12">
    <source>
        <dbReference type="ARBA" id="ARBA00032932"/>
    </source>
</evidence>
<feature type="transmembrane region" description="Helical" evidence="14">
    <location>
        <begin position="108"/>
        <end position="129"/>
    </location>
</feature>
<keyword evidence="14" id="KW-0961">Cell wall biogenesis/degradation</keyword>
<evidence type="ECO:0000256" key="6">
    <source>
        <dbReference type="ARBA" id="ARBA00022692"/>
    </source>
</evidence>
<organism evidence="15 16">
    <name type="scientific">Plasticicumulans lactativorans</name>
    <dbReference type="NCBI Taxonomy" id="1133106"/>
    <lineage>
        <taxon>Bacteria</taxon>
        <taxon>Pseudomonadati</taxon>
        <taxon>Pseudomonadota</taxon>
        <taxon>Gammaproteobacteria</taxon>
        <taxon>Candidatus Competibacteraceae</taxon>
        <taxon>Plasticicumulans</taxon>
    </lineage>
</organism>
<name>A0A4R2L6Q7_9GAMM</name>
<dbReference type="HAMAP" id="MF_01006">
    <property type="entry name" value="Undec_diphosphatase"/>
    <property type="match status" value="1"/>
</dbReference>
<evidence type="ECO:0000256" key="14">
    <source>
        <dbReference type="HAMAP-Rule" id="MF_01006"/>
    </source>
</evidence>
<evidence type="ECO:0000256" key="3">
    <source>
        <dbReference type="ARBA" id="ARBA00012374"/>
    </source>
</evidence>
<evidence type="ECO:0000256" key="2">
    <source>
        <dbReference type="ARBA" id="ARBA00010621"/>
    </source>
</evidence>